<keyword evidence="4" id="KW-1185">Reference proteome</keyword>
<accession>A0ABV6G4N8</accession>
<name>A0ABV6G4N8_9GAMM</name>
<keyword evidence="1" id="KW-0472">Membrane</keyword>
<feature type="domain" description="DUF2489" evidence="2">
    <location>
        <begin position="17"/>
        <end position="142"/>
    </location>
</feature>
<sequence>MPEVLALILLVVGIVIVAALTGVAWRQYRELRRRHDASRHEVLKRQQHCIDSLEVIGRAMLAEQMDLVEGCLRSRVIVDHLNPELLREEPFEVIARVSEEADHLHTHQARARLSPAQRMREDGERIELADRYRDRIMRAAQTMADRQLQASDPALELGLRAR</sequence>
<keyword evidence="1" id="KW-1133">Transmembrane helix</keyword>
<evidence type="ECO:0000256" key="1">
    <source>
        <dbReference type="SAM" id="Phobius"/>
    </source>
</evidence>
<evidence type="ECO:0000259" key="2">
    <source>
        <dbReference type="Pfam" id="PF10675"/>
    </source>
</evidence>
<protein>
    <submittedName>
        <fullName evidence="3">DUF2489 domain-containing protein</fullName>
    </submittedName>
</protein>
<dbReference type="EMBL" id="JBHLVX010000042">
    <property type="protein sequence ID" value="MFC0268468.1"/>
    <property type="molecule type" value="Genomic_DNA"/>
</dbReference>
<evidence type="ECO:0000313" key="4">
    <source>
        <dbReference type="Proteomes" id="UP001589814"/>
    </source>
</evidence>
<evidence type="ECO:0000313" key="3">
    <source>
        <dbReference type="EMBL" id="MFC0268468.1"/>
    </source>
</evidence>
<dbReference type="Proteomes" id="UP001589814">
    <property type="component" value="Unassembled WGS sequence"/>
</dbReference>
<organism evidence="3 4">
    <name type="scientific">Kushneria aurantia</name>
    <dbReference type="NCBI Taxonomy" id="504092"/>
    <lineage>
        <taxon>Bacteria</taxon>
        <taxon>Pseudomonadati</taxon>
        <taxon>Pseudomonadota</taxon>
        <taxon>Gammaproteobacteria</taxon>
        <taxon>Oceanospirillales</taxon>
        <taxon>Halomonadaceae</taxon>
        <taxon>Kushneria</taxon>
    </lineage>
</organism>
<keyword evidence="1" id="KW-0812">Transmembrane</keyword>
<comment type="caution">
    <text evidence="3">The sequence shown here is derived from an EMBL/GenBank/DDBJ whole genome shotgun (WGS) entry which is preliminary data.</text>
</comment>
<reference evidence="3 4" key="1">
    <citation type="submission" date="2024-09" db="EMBL/GenBank/DDBJ databases">
        <authorList>
            <person name="Sun Q."/>
            <person name="Mori K."/>
        </authorList>
    </citation>
    <scope>NUCLEOTIDE SEQUENCE [LARGE SCALE GENOMIC DNA]</scope>
    <source>
        <strain evidence="3 4">CCM 7415</strain>
    </source>
</reference>
<dbReference type="Pfam" id="PF10675">
    <property type="entry name" value="DUF2489"/>
    <property type="match status" value="1"/>
</dbReference>
<feature type="transmembrane region" description="Helical" evidence="1">
    <location>
        <begin position="6"/>
        <end position="25"/>
    </location>
</feature>
<gene>
    <name evidence="3" type="ORF">ACFFHW_10825</name>
</gene>
<dbReference type="InterPro" id="IPR019617">
    <property type="entry name" value="DUF2489"/>
</dbReference>
<dbReference type="RefSeq" id="WP_019950338.1">
    <property type="nucleotide sequence ID" value="NZ_JBHLVX010000042.1"/>
</dbReference>
<proteinExistence type="predicted"/>